<proteinExistence type="predicted"/>
<sequence length="200" mass="21671">MSVRSYVSITFSCLALLMVSVSYADSGGETIDALQAEHAQLIQQGVDNGTLTQSEIAVLRKQQALINNREKALRKDGLERDEIYELMDMLDAAEAQIREMLKNAERVAPTPAPPVTSVRPPVVPKSVESAQGGVSVTGRRPPVSYRNPCAGSDVRVPLISKPNPNCNVRDQRDADHRLPSAPVKMPKIVPPPGTGQVKPQ</sequence>
<feature type="region of interest" description="Disordered" evidence="1">
    <location>
        <begin position="160"/>
        <end position="200"/>
    </location>
</feature>
<dbReference type="Proteomes" id="UP001300672">
    <property type="component" value="Chromosome"/>
</dbReference>
<evidence type="ECO:0008006" key="4">
    <source>
        <dbReference type="Google" id="ProtNLM"/>
    </source>
</evidence>
<accession>A0AA95H5G3</accession>
<reference evidence="3" key="1">
    <citation type="journal article" date="2023" name="Int. J. Mol. Sci.">
        <title>Metagenomics Revealed a New Genus 'Candidatus Thiocaldithrix dubininis' gen. nov., sp. nov. and a New Species 'Candidatus Thiothrix putei' sp. nov. in the Family Thiotrichaceae, Some Members of Which Have Traits of Both Na+- and H+-Motive Energetics.</title>
        <authorList>
            <person name="Ravin N.V."/>
            <person name="Muntyan M.S."/>
            <person name="Smolyakov D.D."/>
            <person name="Rudenko T.S."/>
            <person name="Beletsky A.V."/>
            <person name="Mardanov A.V."/>
            <person name="Grabovich M.Y."/>
        </authorList>
    </citation>
    <scope>NUCLEOTIDE SEQUENCE</scope>
    <source>
        <strain evidence="3">GKL-01</strain>
    </source>
</reference>
<reference evidence="3" key="2">
    <citation type="submission" date="2023-04" db="EMBL/GenBank/DDBJ databases">
        <authorList>
            <person name="Beletskiy A.V."/>
            <person name="Mardanov A.V."/>
            <person name="Ravin N.V."/>
        </authorList>
    </citation>
    <scope>NUCLEOTIDE SEQUENCE</scope>
    <source>
        <strain evidence="3">GKL-01</strain>
    </source>
</reference>
<feature type="compositionally biased region" description="Basic and acidic residues" evidence="1">
    <location>
        <begin position="169"/>
        <end position="178"/>
    </location>
</feature>
<organism evidence="3">
    <name type="scientific">Candidatus Thiocaldithrix dubininis</name>
    <dbReference type="NCBI Taxonomy" id="3080823"/>
    <lineage>
        <taxon>Bacteria</taxon>
        <taxon>Pseudomonadati</taxon>
        <taxon>Pseudomonadota</taxon>
        <taxon>Gammaproteobacteria</taxon>
        <taxon>Thiotrichales</taxon>
        <taxon>Thiotrichaceae</taxon>
        <taxon>Candidatus Thiocaldithrix</taxon>
    </lineage>
</organism>
<feature type="signal peptide" evidence="2">
    <location>
        <begin position="1"/>
        <end position="24"/>
    </location>
</feature>
<feature type="compositionally biased region" description="Low complexity" evidence="1">
    <location>
        <begin position="115"/>
        <end position="127"/>
    </location>
</feature>
<gene>
    <name evidence="3" type="ORF">QJT80_10465</name>
</gene>
<protein>
    <recommendedName>
        <fullName evidence="4">Secreted protein</fullName>
    </recommendedName>
</protein>
<keyword evidence="2" id="KW-0732">Signal</keyword>
<dbReference type="KEGG" id="tdu:QJT80_10465"/>
<dbReference type="AlphaFoldDB" id="A0AA95H5G3"/>
<evidence type="ECO:0000256" key="1">
    <source>
        <dbReference type="SAM" id="MobiDB-lite"/>
    </source>
</evidence>
<dbReference type="EMBL" id="CP124755">
    <property type="protein sequence ID" value="WGZ89923.1"/>
    <property type="molecule type" value="Genomic_DNA"/>
</dbReference>
<feature type="chain" id="PRO_5041657475" description="Secreted protein" evidence="2">
    <location>
        <begin position="25"/>
        <end position="200"/>
    </location>
</feature>
<evidence type="ECO:0000256" key="2">
    <source>
        <dbReference type="SAM" id="SignalP"/>
    </source>
</evidence>
<feature type="region of interest" description="Disordered" evidence="1">
    <location>
        <begin position="108"/>
        <end position="148"/>
    </location>
</feature>
<name>A0AA95H5G3_9GAMM</name>
<evidence type="ECO:0000313" key="3">
    <source>
        <dbReference type="EMBL" id="WGZ89923.1"/>
    </source>
</evidence>